<keyword evidence="2" id="KW-1185">Reference proteome</keyword>
<sequence>MHPTRNLEVEGNRIQKLLASEYSDFSDAILVESPFAETTRNGRGIRQVSLGLTPSKLIVAADVFRGNSQFFCPRTVDPSIESFELISLYPLRCVSLSVFNRRRRKTLKAR</sequence>
<accession>A0AA40KSJ1</accession>
<dbReference type="EMBL" id="JAHYIQ010000006">
    <property type="protein sequence ID" value="KAK1131249.1"/>
    <property type="molecule type" value="Genomic_DNA"/>
</dbReference>
<evidence type="ECO:0000313" key="1">
    <source>
        <dbReference type="EMBL" id="KAK1131249.1"/>
    </source>
</evidence>
<name>A0AA40KSJ1_9HYME</name>
<reference evidence="1" key="1">
    <citation type="submission" date="2021-10" db="EMBL/GenBank/DDBJ databases">
        <title>Melipona bicolor Genome sequencing and assembly.</title>
        <authorList>
            <person name="Araujo N.S."/>
            <person name="Arias M.C."/>
        </authorList>
    </citation>
    <scope>NUCLEOTIDE SEQUENCE</scope>
    <source>
        <strain evidence="1">USP_2M_L1-L4_2017</strain>
        <tissue evidence="1">Whole body</tissue>
    </source>
</reference>
<proteinExistence type="predicted"/>
<dbReference type="Proteomes" id="UP001177670">
    <property type="component" value="Unassembled WGS sequence"/>
</dbReference>
<dbReference type="AlphaFoldDB" id="A0AA40KSJ1"/>
<protein>
    <submittedName>
        <fullName evidence="1">Uncharacterized protein</fullName>
    </submittedName>
</protein>
<evidence type="ECO:0000313" key="2">
    <source>
        <dbReference type="Proteomes" id="UP001177670"/>
    </source>
</evidence>
<gene>
    <name evidence="1" type="ORF">K0M31_017537</name>
</gene>
<organism evidence="1 2">
    <name type="scientific">Melipona bicolor</name>
    <dbReference type="NCBI Taxonomy" id="60889"/>
    <lineage>
        <taxon>Eukaryota</taxon>
        <taxon>Metazoa</taxon>
        <taxon>Ecdysozoa</taxon>
        <taxon>Arthropoda</taxon>
        <taxon>Hexapoda</taxon>
        <taxon>Insecta</taxon>
        <taxon>Pterygota</taxon>
        <taxon>Neoptera</taxon>
        <taxon>Endopterygota</taxon>
        <taxon>Hymenoptera</taxon>
        <taxon>Apocrita</taxon>
        <taxon>Aculeata</taxon>
        <taxon>Apoidea</taxon>
        <taxon>Anthophila</taxon>
        <taxon>Apidae</taxon>
        <taxon>Melipona</taxon>
    </lineage>
</organism>
<comment type="caution">
    <text evidence="1">The sequence shown here is derived from an EMBL/GenBank/DDBJ whole genome shotgun (WGS) entry which is preliminary data.</text>
</comment>